<dbReference type="Gene3D" id="3.30.9.10">
    <property type="entry name" value="D-Amino Acid Oxidase, subunit A, domain 2"/>
    <property type="match status" value="1"/>
</dbReference>
<dbReference type="OrthoDB" id="10010559at2759"/>
<protein>
    <recommendedName>
        <fullName evidence="1">FAD dependent oxidoreductase domain-containing protein</fullName>
    </recommendedName>
</protein>
<dbReference type="Pfam" id="PF01266">
    <property type="entry name" value="DAO"/>
    <property type="match status" value="1"/>
</dbReference>
<evidence type="ECO:0000259" key="1">
    <source>
        <dbReference type="Pfam" id="PF01266"/>
    </source>
</evidence>
<name>A0A815FF47_9BILA</name>
<keyword evidence="4" id="KW-1185">Reference proteome</keyword>
<gene>
    <name evidence="2" type="ORF">GPM918_LOCUS29551</name>
    <name evidence="3" type="ORF">SRO942_LOCUS30134</name>
</gene>
<proteinExistence type="predicted"/>
<accession>A0A815FF47</accession>
<dbReference type="Proteomes" id="UP000663829">
    <property type="component" value="Unassembled WGS sequence"/>
</dbReference>
<dbReference type="SUPFAM" id="SSF51905">
    <property type="entry name" value="FAD/NAD(P)-binding domain"/>
    <property type="match status" value="1"/>
</dbReference>
<evidence type="ECO:0000313" key="2">
    <source>
        <dbReference type="EMBL" id="CAF1322635.1"/>
    </source>
</evidence>
<dbReference type="InterPro" id="IPR036188">
    <property type="entry name" value="FAD/NAD-bd_sf"/>
</dbReference>
<dbReference type="InterPro" id="IPR006076">
    <property type="entry name" value="FAD-dep_OxRdtase"/>
</dbReference>
<dbReference type="EMBL" id="CAJOBC010048566">
    <property type="protein sequence ID" value="CAF4169768.1"/>
    <property type="molecule type" value="Genomic_DNA"/>
</dbReference>
<feature type="domain" description="FAD dependent oxidoreductase" evidence="1">
    <location>
        <begin position="163"/>
        <end position="490"/>
    </location>
</feature>
<reference evidence="2" key="1">
    <citation type="submission" date="2021-02" db="EMBL/GenBank/DDBJ databases">
        <authorList>
            <person name="Nowell W R."/>
        </authorList>
    </citation>
    <scope>NUCLEOTIDE SEQUENCE</scope>
</reference>
<comment type="caution">
    <text evidence="2">The sequence shown here is derived from an EMBL/GenBank/DDBJ whole genome shotgun (WGS) entry which is preliminary data.</text>
</comment>
<sequence length="504" mass="56259">MHEPFITTNQDQLVLFQKHFLQYSHLFPTELDTLKQKHALKTPVKIKSLSECPMTPLPSFHNADTLVVGGPPALITGVSMVKKDKCLTYINDERRIPIAFGSAWHLEQDAETEAPTSYRPTKFLGNQITRATVRYISHASVEQTGLFPWRTIDWIGWIRHPDHWLLGLKVTLAFQLVAMFDDRITMLKKVAAQCQTNEKFYEKLDQELDGKLLMREKGSIIVARNSEEVSELNTLKEALTIEGRTLKIISKEEMKNRYGFLPNGLMYGEKLHDRVLSSNFMRILSEYIHKQGGKVIDGTLTSVYADNQKVGGIAEYQTPDGQKNLLPFSRLILSLGSQPIISQNNKPLFDVVSARGISVLAHVYVPHGYQLPSVLVCGGTNHATKLSENPVSIKGDDEKPYDLYLMRFTAGACITPNVSDESTANYDGTMALGLVAAVRNTFGNQCKIEPISVYGCNRQVSRNGEIRWIEPFPGIHVQYGAAGGGLTRAPDFVINQPLNPASSL</sequence>
<dbReference type="Gene3D" id="3.50.50.60">
    <property type="entry name" value="FAD/NAD(P)-binding domain"/>
    <property type="match status" value="1"/>
</dbReference>
<dbReference type="AlphaFoldDB" id="A0A815FF47"/>
<organism evidence="2 4">
    <name type="scientific">Didymodactylos carnosus</name>
    <dbReference type="NCBI Taxonomy" id="1234261"/>
    <lineage>
        <taxon>Eukaryota</taxon>
        <taxon>Metazoa</taxon>
        <taxon>Spiralia</taxon>
        <taxon>Gnathifera</taxon>
        <taxon>Rotifera</taxon>
        <taxon>Eurotatoria</taxon>
        <taxon>Bdelloidea</taxon>
        <taxon>Philodinida</taxon>
        <taxon>Philodinidae</taxon>
        <taxon>Didymodactylos</taxon>
    </lineage>
</organism>
<evidence type="ECO:0000313" key="4">
    <source>
        <dbReference type="Proteomes" id="UP000663829"/>
    </source>
</evidence>
<dbReference type="Proteomes" id="UP000681722">
    <property type="component" value="Unassembled WGS sequence"/>
</dbReference>
<dbReference type="EMBL" id="CAJNOQ010013489">
    <property type="protein sequence ID" value="CAF1322635.1"/>
    <property type="molecule type" value="Genomic_DNA"/>
</dbReference>
<evidence type="ECO:0000313" key="3">
    <source>
        <dbReference type="EMBL" id="CAF4169768.1"/>
    </source>
</evidence>